<evidence type="ECO:0000256" key="5">
    <source>
        <dbReference type="ARBA" id="ARBA00022989"/>
    </source>
</evidence>
<evidence type="ECO:0000313" key="10">
    <source>
        <dbReference type="Proteomes" id="UP000009222"/>
    </source>
</evidence>
<dbReference type="PANTHER" id="PTHR30193">
    <property type="entry name" value="ABC TRANSPORTER PERMEASE PROTEIN"/>
    <property type="match status" value="1"/>
</dbReference>
<dbReference type="Gene3D" id="1.10.3720.10">
    <property type="entry name" value="MetI-like"/>
    <property type="match status" value="1"/>
</dbReference>
<evidence type="ECO:0000313" key="9">
    <source>
        <dbReference type="EMBL" id="AEF83132.1"/>
    </source>
</evidence>
<feature type="transmembrane region" description="Helical" evidence="7">
    <location>
        <begin position="163"/>
        <end position="185"/>
    </location>
</feature>
<dbReference type="PANTHER" id="PTHR30193:SF37">
    <property type="entry name" value="INNER MEMBRANE ABC TRANSPORTER PERMEASE PROTEIN YCJO"/>
    <property type="match status" value="1"/>
</dbReference>
<proteinExistence type="inferred from homology"/>
<keyword evidence="2 7" id="KW-0813">Transport</keyword>
<dbReference type="AlphaFoldDB" id="F5Y890"/>
<feature type="transmembrane region" description="Helical" evidence="7">
    <location>
        <begin position="16"/>
        <end position="40"/>
    </location>
</feature>
<dbReference type="InterPro" id="IPR051393">
    <property type="entry name" value="ABC_transporter_permease"/>
</dbReference>
<dbReference type="PROSITE" id="PS50928">
    <property type="entry name" value="ABC_TM1"/>
    <property type="match status" value="1"/>
</dbReference>
<dbReference type="KEGG" id="taz:TREAZ_0992"/>
<organism evidence="9 10">
    <name type="scientific">Leadbettera azotonutricia (strain ATCC BAA-888 / DSM 13862 / ZAS-9)</name>
    <name type="common">Treponema azotonutricium</name>
    <dbReference type="NCBI Taxonomy" id="545695"/>
    <lineage>
        <taxon>Bacteria</taxon>
        <taxon>Pseudomonadati</taxon>
        <taxon>Spirochaetota</taxon>
        <taxon>Spirochaetia</taxon>
        <taxon>Spirochaetales</taxon>
        <taxon>Breznakiellaceae</taxon>
        <taxon>Leadbettera</taxon>
    </lineage>
</organism>
<keyword evidence="3" id="KW-1003">Cell membrane</keyword>
<reference evidence="10" key="1">
    <citation type="submission" date="2009-12" db="EMBL/GenBank/DDBJ databases">
        <title>Complete sequence of Treponema azotonutricium strain ZAS-9.</title>
        <authorList>
            <person name="Tetu S.G."/>
            <person name="Matson E."/>
            <person name="Ren Q."/>
            <person name="Seshadri R."/>
            <person name="Elbourne L."/>
            <person name="Hassan K.A."/>
            <person name="Durkin A."/>
            <person name="Radune D."/>
            <person name="Mohamoud Y."/>
            <person name="Shay R."/>
            <person name="Jin S."/>
            <person name="Zhang X."/>
            <person name="Lucey K."/>
            <person name="Ballor N.R."/>
            <person name="Ottesen E."/>
            <person name="Rosenthal R."/>
            <person name="Allen A."/>
            <person name="Leadbetter J.R."/>
            <person name="Paulsen I.T."/>
        </authorList>
    </citation>
    <scope>NUCLEOTIDE SEQUENCE [LARGE SCALE GENOMIC DNA]</scope>
    <source>
        <strain evidence="10">ATCC BAA-888 / DSM 13862 / ZAS-9</strain>
    </source>
</reference>
<feature type="transmembrane region" description="Helical" evidence="7">
    <location>
        <begin position="112"/>
        <end position="133"/>
    </location>
</feature>
<evidence type="ECO:0000256" key="2">
    <source>
        <dbReference type="ARBA" id="ARBA00022448"/>
    </source>
</evidence>
<gene>
    <name evidence="9" type="ordered locus">TREAZ_0992</name>
</gene>
<dbReference type="EMBL" id="CP001841">
    <property type="protein sequence ID" value="AEF83132.1"/>
    <property type="molecule type" value="Genomic_DNA"/>
</dbReference>
<dbReference type="InterPro" id="IPR035906">
    <property type="entry name" value="MetI-like_sf"/>
</dbReference>
<dbReference type="STRING" id="545695.TREAZ_0992"/>
<dbReference type="eggNOG" id="COG1175">
    <property type="taxonomic scope" value="Bacteria"/>
</dbReference>
<comment type="similarity">
    <text evidence="7">Belongs to the binding-protein-dependent transport system permease family.</text>
</comment>
<dbReference type="GO" id="GO:0055085">
    <property type="term" value="P:transmembrane transport"/>
    <property type="evidence" value="ECO:0007669"/>
    <property type="project" value="InterPro"/>
</dbReference>
<dbReference type="InterPro" id="IPR000515">
    <property type="entry name" value="MetI-like"/>
</dbReference>
<dbReference type="HOGENOM" id="CLU_016047_0_2_12"/>
<keyword evidence="4 7" id="KW-0812">Transmembrane</keyword>
<evidence type="ECO:0000256" key="7">
    <source>
        <dbReference type="RuleBase" id="RU363032"/>
    </source>
</evidence>
<dbReference type="InParanoid" id="F5Y890"/>
<feature type="transmembrane region" description="Helical" evidence="7">
    <location>
        <begin position="265"/>
        <end position="285"/>
    </location>
</feature>
<feature type="domain" description="ABC transmembrane type-1" evidence="8">
    <location>
        <begin position="74"/>
        <end position="289"/>
    </location>
</feature>
<evidence type="ECO:0000256" key="3">
    <source>
        <dbReference type="ARBA" id="ARBA00022475"/>
    </source>
</evidence>
<evidence type="ECO:0000256" key="4">
    <source>
        <dbReference type="ARBA" id="ARBA00022692"/>
    </source>
</evidence>
<protein>
    <submittedName>
        <fullName evidence="9">L-arabinose ABC transport permease protein</fullName>
    </submittedName>
</protein>
<comment type="subcellular location">
    <subcellularLocation>
        <location evidence="1 7">Cell membrane</location>
        <topology evidence="1 7">Multi-pass membrane protein</topology>
    </subcellularLocation>
</comment>
<dbReference type="RefSeq" id="WP_015710993.1">
    <property type="nucleotide sequence ID" value="NC_015577.1"/>
</dbReference>
<keyword evidence="6 7" id="KW-0472">Membrane</keyword>
<accession>F5Y890</accession>
<dbReference type="CDD" id="cd06261">
    <property type="entry name" value="TM_PBP2"/>
    <property type="match status" value="1"/>
</dbReference>
<evidence type="ECO:0000256" key="1">
    <source>
        <dbReference type="ARBA" id="ARBA00004651"/>
    </source>
</evidence>
<evidence type="ECO:0000259" key="8">
    <source>
        <dbReference type="PROSITE" id="PS50928"/>
    </source>
</evidence>
<name>F5Y890_LEAAZ</name>
<reference evidence="9 10" key="2">
    <citation type="journal article" date="2011" name="ISME J.">
        <title>RNA-seq reveals cooperative metabolic interactions between two termite-gut spirochete species in co-culture.</title>
        <authorList>
            <person name="Rosenthal A.Z."/>
            <person name="Matson E.G."/>
            <person name="Eldar A."/>
            <person name="Leadbetter J.R."/>
        </authorList>
    </citation>
    <scope>NUCLEOTIDE SEQUENCE [LARGE SCALE GENOMIC DNA]</scope>
    <source>
        <strain evidence="10">ATCC BAA-888 / DSM 13862 / ZAS-9</strain>
    </source>
</reference>
<dbReference type="SUPFAM" id="SSF161098">
    <property type="entry name" value="MetI-like"/>
    <property type="match status" value="1"/>
</dbReference>
<feature type="transmembrane region" description="Helical" evidence="7">
    <location>
        <begin position="238"/>
        <end position="259"/>
    </location>
</feature>
<keyword evidence="5 7" id="KW-1133">Transmembrane helix</keyword>
<dbReference type="GO" id="GO:0005886">
    <property type="term" value="C:plasma membrane"/>
    <property type="evidence" value="ECO:0007669"/>
    <property type="project" value="UniProtKB-SubCell"/>
</dbReference>
<dbReference type="Pfam" id="PF00528">
    <property type="entry name" value="BPD_transp_1"/>
    <property type="match status" value="1"/>
</dbReference>
<dbReference type="Proteomes" id="UP000009222">
    <property type="component" value="Chromosome"/>
</dbReference>
<sequence length="298" mass="33937">MKGNFPIKQILKNRNAYIFISPFFILYGLFGLYPTFFALFMSLSRYSPSKGFQRFVGFGNYINIIKDPLFWTSFKNTLWFIVLNVPVQIFFALCLAALFNVPKIRGRKIFQLAFLLPYVTSSVAYSIVFKVLFDSRIGLFNGVLNKLGLPSIPWITDPNWTKITVSIIVIWAWVGYDMLIMLGGLQNIDPELYEAARIDGASGIQSYFHITIPLMRPVIYFVTTTSTIGTFNMFNEPFILFGYTGGVSNAALTMNMYLYSQSFQSFQLSIGAAMSFIIFLFIMIFSMPQVSSTFKSNL</sequence>
<evidence type="ECO:0000256" key="6">
    <source>
        <dbReference type="ARBA" id="ARBA00023136"/>
    </source>
</evidence>
<feature type="transmembrane region" description="Helical" evidence="7">
    <location>
        <begin position="78"/>
        <end position="100"/>
    </location>
</feature>
<keyword evidence="10" id="KW-1185">Reference proteome</keyword>